<dbReference type="InterPro" id="IPR036873">
    <property type="entry name" value="Rhodanese-like_dom_sf"/>
</dbReference>
<dbReference type="GO" id="GO:0004792">
    <property type="term" value="F:thiosulfate-cyanide sulfurtransferase activity"/>
    <property type="evidence" value="ECO:0007669"/>
    <property type="project" value="InterPro"/>
</dbReference>
<dbReference type="PANTHER" id="PTHR11364">
    <property type="entry name" value="THIOSULFATE SULFERTANSFERASE"/>
    <property type="match status" value="1"/>
</dbReference>
<dbReference type="PROSITE" id="PS50206">
    <property type="entry name" value="RHODANESE_3"/>
    <property type="match status" value="2"/>
</dbReference>
<dbReference type="Pfam" id="PF00581">
    <property type="entry name" value="Rhodanese"/>
    <property type="match status" value="2"/>
</dbReference>
<dbReference type="GO" id="GO:0005739">
    <property type="term" value="C:mitochondrion"/>
    <property type="evidence" value="ECO:0007669"/>
    <property type="project" value="TreeGrafter"/>
</dbReference>
<evidence type="ECO:0000256" key="2">
    <source>
        <dbReference type="ARBA" id="ARBA00022490"/>
    </source>
</evidence>
<dbReference type="InterPro" id="IPR001307">
    <property type="entry name" value="Thiosulphate_STrfase_CS"/>
</dbReference>
<dbReference type="SMART" id="SM00450">
    <property type="entry name" value="RHOD"/>
    <property type="match status" value="2"/>
</dbReference>
<dbReference type="PROSITE" id="PS00380">
    <property type="entry name" value="RHODANESE_1"/>
    <property type="match status" value="1"/>
</dbReference>
<reference evidence="7 8" key="1">
    <citation type="submission" date="2024-04" db="EMBL/GenBank/DDBJ databases">
        <authorList>
            <consortium name="Genoscope - CEA"/>
            <person name="William W."/>
        </authorList>
    </citation>
    <scope>NUCLEOTIDE SEQUENCE [LARGE SCALE GENOMIC DNA]</scope>
</reference>
<evidence type="ECO:0000256" key="4">
    <source>
        <dbReference type="ARBA" id="ARBA00022737"/>
    </source>
</evidence>
<proteinExistence type="predicted"/>
<keyword evidence="8" id="KW-1185">Reference proteome</keyword>
<feature type="domain" description="Rhodanese" evidence="6">
    <location>
        <begin position="176"/>
        <end position="291"/>
    </location>
</feature>
<evidence type="ECO:0000256" key="1">
    <source>
        <dbReference type="ARBA" id="ARBA00004496"/>
    </source>
</evidence>
<dbReference type="CDD" id="cd01448">
    <property type="entry name" value="TST_Repeat_1"/>
    <property type="match status" value="1"/>
</dbReference>
<dbReference type="PANTHER" id="PTHR11364:SF27">
    <property type="entry name" value="SULFURTRANSFERASE"/>
    <property type="match status" value="1"/>
</dbReference>
<evidence type="ECO:0000256" key="3">
    <source>
        <dbReference type="ARBA" id="ARBA00022679"/>
    </source>
</evidence>
<accession>A0AAV2IP41</accession>
<gene>
    <name evidence="7" type="ORF">GSLYS_00020952001</name>
</gene>
<dbReference type="CDD" id="cd01449">
    <property type="entry name" value="TST_Repeat_2"/>
    <property type="match status" value="1"/>
</dbReference>
<keyword evidence="3" id="KW-0808">Transferase</keyword>
<dbReference type="EMBL" id="CAXITT010001028">
    <property type="protein sequence ID" value="CAL1547635.1"/>
    <property type="molecule type" value="Genomic_DNA"/>
</dbReference>
<sequence length="296" mass="33314">MQRTLNSSLVTVKWLKDLLQLQLSTNSSKYRVLDASWHLPNTGRKAAQEFTEKHIPGALFFDIDECADKATDLPHMIPSPEVMEDYVGSLGITNDTHVIVYDNNPQFPLFSAQRVWWTFRLFGHNQVSVLEGGLPKWIAEGGPVTNEIIPVARENFKAKFNLNFVKRIDDIKSNLEKPEFQLVDARPEGRFKGISPEPRDDTKPGSIPNSLNIPFMATMNLEERTMKSPEEIRKLFQDAGVDLNKPFVVSCGSGISACVLALAAHMIGKDDIAVYDGSWTEWYHRAPPHLKQNVPA</sequence>
<feature type="region of interest" description="Disordered" evidence="5">
    <location>
        <begin position="189"/>
        <end position="208"/>
    </location>
</feature>
<evidence type="ECO:0000259" key="6">
    <source>
        <dbReference type="PROSITE" id="PS50206"/>
    </source>
</evidence>
<dbReference type="Proteomes" id="UP001497497">
    <property type="component" value="Unassembled WGS sequence"/>
</dbReference>
<evidence type="ECO:0000256" key="5">
    <source>
        <dbReference type="SAM" id="MobiDB-lite"/>
    </source>
</evidence>
<evidence type="ECO:0000313" key="7">
    <source>
        <dbReference type="EMBL" id="CAL1547635.1"/>
    </source>
</evidence>
<dbReference type="SUPFAM" id="SSF52821">
    <property type="entry name" value="Rhodanese/Cell cycle control phosphatase"/>
    <property type="match status" value="2"/>
</dbReference>
<keyword evidence="4" id="KW-0677">Repeat</keyword>
<dbReference type="InterPro" id="IPR045078">
    <property type="entry name" value="TST/MPST-like"/>
</dbReference>
<name>A0AAV2IP41_LYMST</name>
<comment type="caution">
    <text evidence="7">The sequence shown here is derived from an EMBL/GenBank/DDBJ whole genome shotgun (WGS) entry which is preliminary data.</text>
</comment>
<organism evidence="7 8">
    <name type="scientific">Lymnaea stagnalis</name>
    <name type="common">Great pond snail</name>
    <name type="synonym">Helix stagnalis</name>
    <dbReference type="NCBI Taxonomy" id="6523"/>
    <lineage>
        <taxon>Eukaryota</taxon>
        <taxon>Metazoa</taxon>
        <taxon>Spiralia</taxon>
        <taxon>Lophotrochozoa</taxon>
        <taxon>Mollusca</taxon>
        <taxon>Gastropoda</taxon>
        <taxon>Heterobranchia</taxon>
        <taxon>Euthyneura</taxon>
        <taxon>Panpulmonata</taxon>
        <taxon>Hygrophila</taxon>
        <taxon>Lymnaeoidea</taxon>
        <taxon>Lymnaeidae</taxon>
        <taxon>Lymnaea</taxon>
    </lineage>
</organism>
<dbReference type="FunFam" id="3.40.250.10:FF:000001">
    <property type="entry name" value="Sulfurtransferase"/>
    <property type="match status" value="1"/>
</dbReference>
<evidence type="ECO:0000313" key="8">
    <source>
        <dbReference type="Proteomes" id="UP001497497"/>
    </source>
</evidence>
<protein>
    <recommendedName>
        <fullName evidence="6">Rhodanese domain-containing protein</fullName>
    </recommendedName>
</protein>
<comment type="subcellular location">
    <subcellularLocation>
        <location evidence="1">Cytoplasm</location>
    </subcellularLocation>
</comment>
<dbReference type="AlphaFoldDB" id="A0AAV2IP41"/>
<dbReference type="FunFam" id="3.40.250.10:FF:000015">
    <property type="entry name" value="Sulfurtransferase"/>
    <property type="match status" value="1"/>
</dbReference>
<dbReference type="Gene3D" id="3.40.250.10">
    <property type="entry name" value="Rhodanese-like domain"/>
    <property type="match status" value="2"/>
</dbReference>
<feature type="domain" description="Rhodanese" evidence="6">
    <location>
        <begin position="26"/>
        <end position="146"/>
    </location>
</feature>
<feature type="compositionally biased region" description="Basic and acidic residues" evidence="5">
    <location>
        <begin position="189"/>
        <end position="203"/>
    </location>
</feature>
<keyword evidence="2" id="KW-0963">Cytoplasm</keyword>
<dbReference type="InterPro" id="IPR001763">
    <property type="entry name" value="Rhodanese-like_dom"/>
</dbReference>